<evidence type="ECO:0000313" key="1">
    <source>
        <dbReference type="EMBL" id="CAG8542024.1"/>
    </source>
</evidence>
<proteinExistence type="predicted"/>
<name>A0ACA9LRZ4_9GLOM</name>
<sequence>MTAEEKKKDQYSAKDIQVLENIEAVRKRPGMYVGSTDEQGWHHLFQEVIDNSIDEAVAGYCSEVKIILSSDQRTITVEDNGRGIPIEIHPETQKSTLETIFTVLHSGGKFDNKVYKTSGGLHGFQEGILVNSEITDTPEVKNGIAIVFTPDHKIFREFTHFKAENIQNRLQELAYLNPKLTLLFFPNPEAEPTVYHFETGLAGLKVNILKEDVLESLTAIVAVRMTEPEFTGQTKDRLANKKVREIVKNITLDLVRRFFQDHGATAENIVRKIIDTAQIRVKTEEHQMLLREGRQTTILPGKLADCISKKPEENELFIVEGESAGGSAKSGRDPNIQAVLALKGKIINVEKSERIKIFKNEEIKNLTNALGFSVNEATQNYYNRFQPKLETEFSTDDLQITEDFIYEDEQGQKNTISAYQPLASEQLQIIVDKTRVSLLKKLRYGKVVIMTDADADGKHIECLALAFFARYFRYLIEEHRLFLAVPPLYKVQNKKEVKYLYSDQELTDYCRDKQKGYTIQRFKGLGEMNPPQLRETTMALRRRCLHELLYSNPPTIRQIIEEMMGPKSLYRKQRLESGEHKHAQVTVKENNQIEIDQALLVKFLTYAYEVVEERALPQLHDGLKPVQRRILYTLYELNLGPNKSHRKSSKVAGDVTGNYHPHGTESVYQAMVKMAQDFNYRYPLIDGQVDNYDETRQEPKILPANLNLLLNGSSGIAVGMSTNIPPHNLGEICPNCRSEKIETSLVGPDFPGGGIILDRENLLDIYERGEGTIHIRGKAEVISSRKDKEKKDLIHITELPFKVNKAKLVERIGQIIKDKDNKIEGLLSVADYSN</sequence>
<keyword evidence="2" id="KW-1185">Reference proteome</keyword>
<organism evidence="1 2">
    <name type="scientific">Racocetra persica</name>
    <dbReference type="NCBI Taxonomy" id="160502"/>
    <lineage>
        <taxon>Eukaryota</taxon>
        <taxon>Fungi</taxon>
        <taxon>Fungi incertae sedis</taxon>
        <taxon>Mucoromycota</taxon>
        <taxon>Glomeromycotina</taxon>
        <taxon>Glomeromycetes</taxon>
        <taxon>Diversisporales</taxon>
        <taxon>Gigasporaceae</taxon>
        <taxon>Racocetra</taxon>
    </lineage>
</organism>
<evidence type="ECO:0000313" key="2">
    <source>
        <dbReference type="Proteomes" id="UP000789920"/>
    </source>
</evidence>
<accession>A0ACA9LRZ4</accession>
<dbReference type="Proteomes" id="UP000789920">
    <property type="component" value="Unassembled WGS sequence"/>
</dbReference>
<dbReference type="EMBL" id="CAJVQC010004549">
    <property type="protein sequence ID" value="CAG8542024.1"/>
    <property type="molecule type" value="Genomic_DNA"/>
</dbReference>
<reference evidence="1" key="1">
    <citation type="submission" date="2021-06" db="EMBL/GenBank/DDBJ databases">
        <authorList>
            <person name="Kallberg Y."/>
            <person name="Tangrot J."/>
            <person name="Rosling A."/>
        </authorList>
    </citation>
    <scope>NUCLEOTIDE SEQUENCE</scope>
    <source>
        <strain evidence="1">MA461A</strain>
    </source>
</reference>
<gene>
    <name evidence="1" type="ORF">RPERSI_LOCUS3592</name>
</gene>
<comment type="caution">
    <text evidence="1">The sequence shown here is derived from an EMBL/GenBank/DDBJ whole genome shotgun (WGS) entry which is preliminary data.</text>
</comment>
<protein>
    <submittedName>
        <fullName evidence="1">371_t:CDS:1</fullName>
    </submittedName>
</protein>